<name>A0A8F5MJF3_9VIRU</name>
<feature type="domain" description="Replication-associated protein ORF2/G2P" evidence="1">
    <location>
        <begin position="68"/>
        <end position="181"/>
    </location>
</feature>
<dbReference type="InterPro" id="IPR056906">
    <property type="entry name" value="ORF2/G2P_dom"/>
</dbReference>
<dbReference type="Pfam" id="PF23343">
    <property type="entry name" value="REP_ORF2-G2P"/>
    <property type="match status" value="1"/>
</dbReference>
<evidence type="ECO:0000259" key="1">
    <source>
        <dbReference type="Pfam" id="PF23343"/>
    </source>
</evidence>
<reference evidence="2" key="1">
    <citation type="submission" date="2021-04" db="EMBL/GenBank/DDBJ databases">
        <title>Genomes of microviruses identified in yellow-bellied marmot fecal samples.</title>
        <authorList>
            <person name="Varsani A."/>
            <person name="Kraberger S."/>
            <person name="Chatterjee A."/>
            <person name="Richet C."/>
            <person name="Fontenele R.S."/>
            <person name="Schmidlin K."/>
            <person name="Blumstein D.T."/>
        </authorList>
    </citation>
    <scope>NUCLEOTIDE SEQUENCE</scope>
    <source>
        <strain evidence="2">Mar13</strain>
    </source>
</reference>
<accession>A0A8F5MJF3</accession>
<protein>
    <submittedName>
        <fullName evidence="2">Replication initiator protein</fullName>
    </submittedName>
</protein>
<dbReference type="EMBL" id="MZ089759">
    <property type="protein sequence ID" value="QXN75044.1"/>
    <property type="molecule type" value="Genomic_DNA"/>
</dbReference>
<sequence length="298" mass="35131">MLDYSVLGDTNGGEIVMCLYPVNVRARPHGALSFPVTVSCGKCLECQRQKSIEWSFRIMDECSVHEQNCFITLTYNEESLPDPPFVSRREVQLFMKRIRKEIAPLKIRFFACGEYGKKNQRPHYHAILFGYFPNDCWLWKIEDGIELYRSPMLEKCWTYGFSSVGKVTEKTALYCAKYMNKYAYDNGKQLRSAYPDDPDCPFFDKITPPFIQMSNRPGIGFDSVYKCDLNSDRIYRNGRWTKIPRYYLKVMERDGIYLDEFRERRQVAGEIIARCTDLNQKRDKFFAKFLEKKFVKKS</sequence>
<evidence type="ECO:0000313" key="2">
    <source>
        <dbReference type="EMBL" id="QXN75044.1"/>
    </source>
</evidence>
<proteinExistence type="predicted"/>
<organism evidence="2">
    <name type="scientific">Microvirus mar13</name>
    <dbReference type="NCBI Taxonomy" id="2851145"/>
    <lineage>
        <taxon>Viruses</taxon>
        <taxon>Monodnaviria</taxon>
        <taxon>Sangervirae</taxon>
        <taxon>Phixviricota</taxon>
        <taxon>Malgrandaviricetes</taxon>
        <taxon>Petitvirales</taxon>
        <taxon>Microviridae</taxon>
    </lineage>
</organism>